<dbReference type="Proteomes" id="UP000828390">
    <property type="component" value="Unassembled WGS sequence"/>
</dbReference>
<accession>A0A9D4GGP6</accession>
<name>A0A9D4GGP6_DREPO</name>
<evidence type="ECO:0000313" key="1">
    <source>
        <dbReference type="EMBL" id="KAH3816552.1"/>
    </source>
</evidence>
<reference evidence="1" key="2">
    <citation type="submission" date="2020-11" db="EMBL/GenBank/DDBJ databases">
        <authorList>
            <person name="McCartney M.A."/>
            <person name="Auch B."/>
            <person name="Kono T."/>
            <person name="Mallez S."/>
            <person name="Becker A."/>
            <person name="Gohl D.M."/>
            <person name="Silverstein K.A.T."/>
            <person name="Koren S."/>
            <person name="Bechman K.B."/>
            <person name="Herman A."/>
            <person name="Abrahante J.E."/>
            <person name="Garbe J."/>
        </authorList>
    </citation>
    <scope>NUCLEOTIDE SEQUENCE</scope>
    <source>
        <strain evidence="1">Duluth1</strain>
        <tissue evidence="1">Whole animal</tissue>
    </source>
</reference>
<dbReference type="AlphaFoldDB" id="A0A9D4GGP6"/>
<proteinExistence type="predicted"/>
<reference evidence="1" key="1">
    <citation type="journal article" date="2019" name="bioRxiv">
        <title>The Genome of the Zebra Mussel, Dreissena polymorpha: A Resource for Invasive Species Research.</title>
        <authorList>
            <person name="McCartney M.A."/>
            <person name="Auch B."/>
            <person name="Kono T."/>
            <person name="Mallez S."/>
            <person name="Zhang Y."/>
            <person name="Obille A."/>
            <person name="Becker A."/>
            <person name="Abrahante J.E."/>
            <person name="Garbe J."/>
            <person name="Badalamenti J.P."/>
            <person name="Herman A."/>
            <person name="Mangelson H."/>
            <person name="Liachko I."/>
            <person name="Sullivan S."/>
            <person name="Sone E.D."/>
            <person name="Koren S."/>
            <person name="Silverstein K.A.T."/>
            <person name="Beckman K.B."/>
            <person name="Gohl D.M."/>
        </authorList>
    </citation>
    <scope>NUCLEOTIDE SEQUENCE</scope>
    <source>
        <strain evidence="1">Duluth1</strain>
        <tissue evidence="1">Whole animal</tissue>
    </source>
</reference>
<gene>
    <name evidence="1" type="ORF">DPMN_118069</name>
</gene>
<comment type="caution">
    <text evidence="1">The sequence shown here is derived from an EMBL/GenBank/DDBJ whole genome shotgun (WGS) entry which is preliminary data.</text>
</comment>
<dbReference type="EMBL" id="JAIWYP010000005">
    <property type="protein sequence ID" value="KAH3816552.1"/>
    <property type="molecule type" value="Genomic_DNA"/>
</dbReference>
<protein>
    <submittedName>
        <fullName evidence="1">Uncharacterized protein</fullName>
    </submittedName>
</protein>
<keyword evidence="2" id="KW-1185">Reference proteome</keyword>
<evidence type="ECO:0000313" key="2">
    <source>
        <dbReference type="Proteomes" id="UP000828390"/>
    </source>
</evidence>
<organism evidence="1 2">
    <name type="scientific">Dreissena polymorpha</name>
    <name type="common">Zebra mussel</name>
    <name type="synonym">Mytilus polymorpha</name>
    <dbReference type="NCBI Taxonomy" id="45954"/>
    <lineage>
        <taxon>Eukaryota</taxon>
        <taxon>Metazoa</taxon>
        <taxon>Spiralia</taxon>
        <taxon>Lophotrochozoa</taxon>
        <taxon>Mollusca</taxon>
        <taxon>Bivalvia</taxon>
        <taxon>Autobranchia</taxon>
        <taxon>Heteroconchia</taxon>
        <taxon>Euheterodonta</taxon>
        <taxon>Imparidentia</taxon>
        <taxon>Neoheterodontei</taxon>
        <taxon>Myida</taxon>
        <taxon>Dreissenoidea</taxon>
        <taxon>Dreissenidae</taxon>
        <taxon>Dreissena</taxon>
    </lineage>
</organism>
<sequence length="100" mass="11363">MKSVLQRRCLLDTCAEFCFSENDIEERLKIKKDLVTTTHLTDKEIVTEATQKCTDVHVSTAKDDKQVMELLPAMSSVVKCLYTTIARDLFKQNTGADLHL</sequence>